<feature type="binding site" description="in inhibited form" evidence="11">
    <location>
        <position position="96"/>
    </location>
    <ligand>
        <name>Zn(2+)</name>
        <dbReference type="ChEBI" id="CHEBI:29105"/>
        <label>2</label>
        <note>catalytic</note>
    </ligand>
</feature>
<comment type="cofactor">
    <cofactor evidence="11">
        <name>Ca(2+)</name>
        <dbReference type="ChEBI" id="CHEBI:29108"/>
    </cofactor>
    <text evidence="11">Can bind about 5 Ca(2+) ions per subunit.</text>
</comment>
<dbReference type="PANTHER" id="PTHR10201">
    <property type="entry name" value="MATRIX METALLOPROTEINASE"/>
    <property type="match status" value="1"/>
</dbReference>
<keyword evidence="8" id="KW-0482">Metalloprotease</keyword>
<keyword evidence="3 12" id="KW-0812">Transmembrane</keyword>
<evidence type="ECO:0000256" key="9">
    <source>
        <dbReference type="ARBA" id="ARBA00023136"/>
    </source>
</evidence>
<evidence type="ECO:0000313" key="15">
    <source>
        <dbReference type="EMBL" id="KAF6028865.1"/>
    </source>
</evidence>
<feature type="active site" evidence="10">
    <location>
        <position position="212"/>
    </location>
</feature>
<dbReference type="CDD" id="cd00637">
    <property type="entry name" value="7tm_classA_rhodopsin-like"/>
    <property type="match status" value="1"/>
</dbReference>
<dbReference type="AlphaFoldDB" id="A0A7J7JSF1"/>
<dbReference type="GO" id="GO:0031012">
    <property type="term" value="C:extracellular matrix"/>
    <property type="evidence" value="ECO:0007669"/>
    <property type="project" value="InterPro"/>
</dbReference>
<evidence type="ECO:0000256" key="5">
    <source>
        <dbReference type="ARBA" id="ARBA00022801"/>
    </source>
</evidence>
<dbReference type="InterPro" id="IPR021190">
    <property type="entry name" value="Pept_M10A"/>
</dbReference>
<dbReference type="GO" id="GO:0030574">
    <property type="term" value="P:collagen catabolic process"/>
    <property type="evidence" value="ECO:0007669"/>
    <property type="project" value="TreeGrafter"/>
</dbReference>
<dbReference type="InterPro" id="IPR000276">
    <property type="entry name" value="GPCR_Rhodpsn"/>
</dbReference>
<dbReference type="GO" id="GO:0016020">
    <property type="term" value="C:membrane"/>
    <property type="evidence" value="ECO:0007669"/>
    <property type="project" value="UniProtKB-SubCell"/>
</dbReference>
<dbReference type="Gene3D" id="1.10.101.10">
    <property type="entry name" value="PGBD-like superfamily/PGBD"/>
    <property type="match status" value="1"/>
</dbReference>
<evidence type="ECO:0000256" key="4">
    <source>
        <dbReference type="ARBA" id="ARBA00022723"/>
    </source>
</evidence>
<keyword evidence="7 12" id="KW-1133">Transmembrane helix</keyword>
<accession>A0A7J7JSF1</accession>
<feature type="binding site" evidence="11">
    <location>
        <position position="229"/>
    </location>
    <ligand>
        <name>Zn(2+)</name>
        <dbReference type="ChEBI" id="CHEBI:29105"/>
        <label>2</label>
        <note>catalytic</note>
    </ligand>
</feature>
<evidence type="ECO:0000256" key="11">
    <source>
        <dbReference type="PIRSR" id="PIRSR621190-2"/>
    </source>
</evidence>
<evidence type="ECO:0000256" key="12">
    <source>
        <dbReference type="SAM" id="Phobius"/>
    </source>
</evidence>
<dbReference type="SUPFAM" id="SSF55486">
    <property type="entry name" value="Metalloproteases ('zincins'), catalytic domain"/>
    <property type="match status" value="1"/>
</dbReference>
<evidence type="ECO:0000256" key="8">
    <source>
        <dbReference type="ARBA" id="ARBA00023049"/>
    </source>
</evidence>
<proteinExistence type="predicted"/>
<keyword evidence="16" id="KW-1185">Reference proteome</keyword>
<dbReference type="Gene3D" id="3.40.390.10">
    <property type="entry name" value="Collagenase (Catalytic Domain)"/>
    <property type="match status" value="1"/>
</dbReference>
<dbReference type="GO" id="GO:0030198">
    <property type="term" value="P:extracellular matrix organization"/>
    <property type="evidence" value="ECO:0007669"/>
    <property type="project" value="TreeGrafter"/>
</dbReference>
<dbReference type="SUPFAM" id="SSF47090">
    <property type="entry name" value="PGBD-like"/>
    <property type="match status" value="1"/>
</dbReference>
<feature type="transmembrane region" description="Helical" evidence="12">
    <location>
        <begin position="586"/>
        <end position="609"/>
    </location>
</feature>
<comment type="subcellular location">
    <subcellularLocation>
        <location evidence="1">Membrane</location>
    </subcellularLocation>
</comment>
<protein>
    <recommendedName>
        <fullName evidence="14">G-protein coupled receptors family 1 profile domain-containing protein</fullName>
    </recommendedName>
</protein>
<feature type="binding site" evidence="11">
    <location>
        <position position="185"/>
    </location>
    <ligand>
        <name>Ca(2+)</name>
        <dbReference type="ChEBI" id="CHEBI:29108"/>
        <label>3</label>
    </ligand>
</feature>
<feature type="binding site" evidence="11">
    <location>
        <position position="211"/>
    </location>
    <ligand>
        <name>Zn(2+)</name>
        <dbReference type="ChEBI" id="CHEBI:29105"/>
        <label>2</label>
        <note>catalytic</note>
    </ligand>
</feature>
<dbReference type="PROSITE" id="PS50262">
    <property type="entry name" value="G_PROTEIN_RECEP_F1_2"/>
    <property type="match status" value="1"/>
</dbReference>
<comment type="cofactor">
    <cofactor evidence="11">
        <name>Zn(2+)</name>
        <dbReference type="ChEBI" id="CHEBI:29105"/>
    </cofactor>
    <text evidence="11">Binds 2 Zn(2+) ions per subunit.</text>
</comment>
<keyword evidence="13" id="KW-0732">Signal</keyword>
<dbReference type="InterPro" id="IPR001818">
    <property type="entry name" value="Pept_M10_metallopeptidase"/>
</dbReference>
<feature type="domain" description="G-protein coupled receptors family 1 profile" evidence="14">
    <location>
        <begin position="385"/>
        <end position="607"/>
    </location>
</feature>
<dbReference type="SUPFAM" id="SSF81321">
    <property type="entry name" value="Family A G protein-coupled receptor-like"/>
    <property type="match status" value="1"/>
</dbReference>
<feature type="binding site" evidence="11">
    <location>
        <position position="221"/>
    </location>
    <ligand>
        <name>Zn(2+)</name>
        <dbReference type="ChEBI" id="CHEBI:29105"/>
        <label>2</label>
        <note>catalytic</note>
    </ligand>
</feature>
<dbReference type="GO" id="GO:0006508">
    <property type="term" value="P:proteolysis"/>
    <property type="evidence" value="ECO:0007669"/>
    <property type="project" value="UniProtKB-KW"/>
</dbReference>
<dbReference type="GO" id="GO:0004930">
    <property type="term" value="F:G protein-coupled receptor activity"/>
    <property type="evidence" value="ECO:0007669"/>
    <property type="project" value="InterPro"/>
</dbReference>
<keyword evidence="5" id="KW-0378">Hydrolase</keyword>
<reference evidence="15" key="1">
    <citation type="submission" date="2020-06" db="EMBL/GenBank/DDBJ databases">
        <title>Draft genome of Bugula neritina, a colonial animal packing powerful symbionts and potential medicines.</title>
        <authorList>
            <person name="Rayko M."/>
        </authorList>
    </citation>
    <scope>NUCLEOTIDE SEQUENCE [LARGE SCALE GENOMIC DNA]</scope>
    <source>
        <strain evidence="15">Kwan_BN1</strain>
    </source>
</reference>
<gene>
    <name evidence="15" type="ORF">EB796_012850</name>
</gene>
<dbReference type="InterPro" id="IPR036366">
    <property type="entry name" value="PGBDSf"/>
</dbReference>
<keyword evidence="4 11" id="KW-0479">Metal-binding</keyword>
<dbReference type="EMBL" id="VXIV02001900">
    <property type="protein sequence ID" value="KAF6028865.1"/>
    <property type="molecule type" value="Genomic_DNA"/>
</dbReference>
<keyword evidence="11" id="KW-0106">Calcium</keyword>
<feature type="transmembrane region" description="Helical" evidence="12">
    <location>
        <begin position="385"/>
        <end position="404"/>
    </location>
</feature>
<feature type="transmembrane region" description="Helical" evidence="12">
    <location>
        <begin position="416"/>
        <end position="440"/>
    </location>
</feature>
<feature type="chain" id="PRO_5029912956" description="G-protein coupled receptors family 1 profile domain-containing protein" evidence="13">
    <location>
        <begin position="19"/>
        <end position="642"/>
    </location>
</feature>
<dbReference type="Pfam" id="PF00001">
    <property type="entry name" value="7tm_1"/>
    <property type="match status" value="1"/>
</dbReference>
<evidence type="ECO:0000256" key="13">
    <source>
        <dbReference type="SAM" id="SignalP"/>
    </source>
</evidence>
<evidence type="ECO:0000256" key="6">
    <source>
        <dbReference type="ARBA" id="ARBA00022833"/>
    </source>
</evidence>
<feature type="transmembrane region" description="Helical" evidence="12">
    <location>
        <begin position="548"/>
        <end position="566"/>
    </location>
</feature>
<organism evidence="15 16">
    <name type="scientific">Bugula neritina</name>
    <name type="common">Brown bryozoan</name>
    <name type="synonym">Sertularia neritina</name>
    <dbReference type="NCBI Taxonomy" id="10212"/>
    <lineage>
        <taxon>Eukaryota</taxon>
        <taxon>Metazoa</taxon>
        <taxon>Spiralia</taxon>
        <taxon>Lophotrochozoa</taxon>
        <taxon>Bryozoa</taxon>
        <taxon>Gymnolaemata</taxon>
        <taxon>Cheilostomatida</taxon>
        <taxon>Flustrina</taxon>
        <taxon>Buguloidea</taxon>
        <taxon>Bugulidae</taxon>
        <taxon>Bugula</taxon>
    </lineage>
</organism>
<dbReference type="GO" id="GO:0004222">
    <property type="term" value="F:metalloendopeptidase activity"/>
    <property type="evidence" value="ECO:0007669"/>
    <property type="project" value="InterPro"/>
</dbReference>
<dbReference type="PRINTS" id="PR00138">
    <property type="entry name" value="MATRIXIN"/>
</dbReference>
<evidence type="ECO:0000256" key="7">
    <source>
        <dbReference type="ARBA" id="ARBA00022989"/>
    </source>
</evidence>
<evidence type="ECO:0000256" key="1">
    <source>
        <dbReference type="ARBA" id="ARBA00004370"/>
    </source>
</evidence>
<dbReference type="GO" id="GO:0008270">
    <property type="term" value="F:zinc ion binding"/>
    <property type="evidence" value="ECO:0007669"/>
    <property type="project" value="InterPro"/>
</dbReference>
<feature type="binding site" evidence="11">
    <location>
        <position position="178"/>
    </location>
    <ligand>
        <name>Ca(2+)</name>
        <dbReference type="ChEBI" id="CHEBI:29108"/>
        <label>2</label>
    </ligand>
</feature>
<evidence type="ECO:0000256" key="2">
    <source>
        <dbReference type="ARBA" id="ARBA00022670"/>
    </source>
</evidence>
<evidence type="ECO:0000259" key="14">
    <source>
        <dbReference type="PROSITE" id="PS50262"/>
    </source>
</evidence>
<comment type="caution">
    <text evidence="15">The sequence shown here is derived from an EMBL/GenBank/DDBJ whole genome shotgun (WGS) entry which is preliminary data.</text>
</comment>
<dbReference type="OrthoDB" id="1901267at2759"/>
<dbReference type="Pfam" id="PF00413">
    <property type="entry name" value="Peptidase_M10"/>
    <property type="match status" value="1"/>
</dbReference>
<feature type="transmembrane region" description="Helical" evidence="12">
    <location>
        <begin position="494"/>
        <end position="519"/>
    </location>
</feature>
<keyword evidence="9 12" id="KW-0472">Membrane</keyword>
<evidence type="ECO:0000256" key="3">
    <source>
        <dbReference type="ARBA" id="ARBA00022692"/>
    </source>
</evidence>
<dbReference type="InterPro" id="IPR024079">
    <property type="entry name" value="MetalloPept_cat_dom_sf"/>
</dbReference>
<dbReference type="Proteomes" id="UP000593567">
    <property type="component" value="Unassembled WGS sequence"/>
</dbReference>
<keyword evidence="6 11" id="KW-0862">Zinc</keyword>
<keyword evidence="2" id="KW-0645">Protease</keyword>
<dbReference type="Gene3D" id="1.20.1070.10">
    <property type="entry name" value="Rhodopsin 7-helix transmembrane proteins"/>
    <property type="match status" value="1"/>
</dbReference>
<feature type="binding site" evidence="11">
    <location>
        <position position="163"/>
    </location>
    <ligand>
        <name>Ca(2+)</name>
        <dbReference type="ChEBI" id="CHEBI:29108"/>
        <label>3</label>
    </ligand>
</feature>
<evidence type="ECO:0000313" key="16">
    <source>
        <dbReference type="Proteomes" id="UP000593567"/>
    </source>
</evidence>
<feature type="binding site" evidence="11">
    <location>
        <position position="215"/>
    </location>
    <ligand>
        <name>Zn(2+)</name>
        <dbReference type="ChEBI" id="CHEBI:29105"/>
        <label>2</label>
        <note>catalytic</note>
    </ligand>
</feature>
<feature type="signal peptide" evidence="13">
    <location>
        <begin position="1"/>
        <end position="18"/>
    </location>
</feature>
<dbReference type="InterPro" id="IPR017452">
    <property type="entry name" value="GPCR_Rhodpsn_7TM"/>
</dbReference>
<dbReference type="PANTHER" id="PTHR10201:SF323">
    <property type="entry name" value="MATRIX METALLOPROTEINASE-21"/>
    <property type="match status" value="1"/>
</dbReference>
<name>A0A7J7JSF1_BUGNE</name>
<evidence type="ECO:0000256" key="10">
    <source>
        <dbReference type="PIRSR" id="PIRSR621190-1"/>
    </source>
</evidence>
<sequence>MKILALLIGVISLGGINSNVNEGSNKVADDFVPNHKEALKWLIRFNYMPDPKKSGQNGTVEEMIEEPLRTMKQIYKLGDDGKLDKKTQEFMRKRRCGVKDKPEELLSRSGKSRYKRFAIIQGVDTWRWAQESGVSFQILPERQVGNILIGFVNALPGQTERGDVLAEAESPSPFPGQGPSSIEFDNRFSWVARFAPGQSDETVSFQDTLCHELGHSLALDHTNIEEAIMFASTEHRDFERDLHPDDIAGIRFLYGQPNGIVITNRAPAPPLGPAPSVTAAPVPVTAIPSTAAPILPVAPIIPIIPVPITAAPVTPAPVTPPPVPNLLVCDMVIAAAGLGVFALRLYQSNHVGETDVLQGREKTEIKLNIGCAVFMFNRVWMSGTYANLFGLLLMTGDHFIAVRFSLKHRIWMRKRVIFSLISLAWVLAVILGFLELAIILSKDTMVRDYAQENFSIIIEGFCLMEVAYRSTSPDGRYQVPVGQEVDYLVQSLTYIIIISCVLVSMLCVYTYIACVVIRVSRQRGARQRQTLVEEKEIHKQMTKRQTKGICTTLLLLVSFCLLWAPVQVVKLLEINRSSALTSTDVQLLNSVLAVVASCTGLVDVIVYLLRTAKVKKCFRRKADERAAIAINVIENGNKHNQL</sequence>
<dbReference type="InterPro" id="IPR036365">
    <property type="entry name" value="PGBD-like_sf"/>
</dbReference>